<keyword evidence="3" id="KW-1003">Cell membrane</keyword>
<dbReference type="OrthoDB" id="37222at2157"/>
<dbReference type="Proteomes" id="UP000056255">
    <property type="component" value="Chromosome"/>
</dbReference>
<dbReference type="Pfam" id="PF00083">
    <property type="entry name" value="Sugar_tr"/>
    <property type="match status" value="1"/>
</dbReference>
<comment type="subcellular location">
    <subcellularLocation>
        <location evidence="1">Cell membrane</location>
        <topology evidence="1">Multi-pass membrane protein</topology>
    </subcellularLocation>
</comment>
<evidence type="ECO:0000313" key="15">
    <source>
        <dbReference type="Proteomes" id="UP000062398"/>
    </source>
</evidence>
<protein>
    <recommendedName>
        <fullName evidence="18">Major facilitator superfamily (MFS) profile domain-containing protein</fullName>
    </recommendedName>
</protein>
<dbReference type="EMBL" id="CP012172">
    <property type="protein sequence ID" value="AKV74310.1"/>
    <property type="molecule type" value="Genomic_DNA"/>
</dbReference>
<evidence type="ECO:0000313" key="8">
    <source>
        <dbReference type="EMBL" id="AKV74310.1"/>
    </source>
</evidence>
<evidence type="ECO:0000313" key="10">
    <source>
        <dbReference type="EMBL" id="AKV78801.1"/>
    </source>
</evidence>
<accession>A0A0K1SP87</accession>
<feature type="transmembrane region" description="Helical" evidence="7">
    <location>
        <begin position="33"/>
        <end position="56"/>
    </location>
</feature>
<feature type="transmembrane region" description="Helical" evidence="7">
    <location>
        <begin position="68"/>
        <end position="86"/>
    </location>
</feature>
<dbReference type="EMBL" id="CP012175">
    <property type="protein sequence ID" value="AKV81046.1"/>
    <property type="molecule type" value="Genomic_DNA"/>
</dbReference>
<evidence type="ECO:0000256" key="5">
    <source>
        <dbReference type="ARBA" id="ARBA00022989"/>
    </source>
</evidence>
<dbReference type="Proteomes" id="UP000062475">
    <property type="component" value="Chromosome"/>
</dbReference>
<sequence>MDLRIPLVALLGTVISWYSFFSVGILSASSSPFHSLILSALFYFSAFVGRPLGAFLLGRVGDSWGKRFSLSLVFLFLFVGDLLISLRSPLEVISPVLIGLALGGEWGSASVLMAESVENMRGGWTSLVQLSVPIGLILSLTVAISPLSLFVPALISALLIPVTFRLPETRGRIIGAQLSGLRSLIKGIMIKVGESSNFY</sequence>
<dbReference type="GO" id="GO:0022857">
    <property type="term" value="F:transmembrane transporter activity"/>
    <property type="evidence" value="ECO:0007669"/>
    <property type="project" value="InterPro"/>
</dbReference>
<dbReference type="EMBL" id="CP012176">
    <property type="protein sequence ID" value="AKV83285.1"/>
    <property type="molecule type" value="Genomic_DNA"/>
</dbReference>
<dbReference type="PANTHER" id="PTHR43045">
    <property type="entry name" value="SHIKIMATE TRANSPORTER"/>
    <property type="match status" value="1"/>
</dbReference>
<proteinExistence type="predicted"/>
<dbReference type="InterPro" id="IPR005828">
    <property type="entry name" value="MFS_sugar_transport-like"/>
</dbReference>
<keyword evidence="2" id="KW-0813">Transport</keyword>
<keyword evidence="5 7" id="KW-1133">Transmembrane helix</keyword>
<dbReference type="EMBL" id="CP012173">
    <property type="protein sequence ID" value="AKV76549.1"/>
    <property type="molecule type" value="Genomic_DNA"/>
</dbReference>
<keyword evidence="6 7" id="KW-0472">Membrane</keyword>
<dbReference type="GO" id="GO:0005886">
    <property type="term" value="C:plasma membrane"/>
    <property type="evidence" value="ECO:0007669"/>
    <property type="project" value="UniProtKB-SubCell"/>
</dbReference>
<evidence type="ECO:0000313" key="9">
    <source>
        <dbReference type="EMBL" id="AKV76549.1"/>
    </source>
</evidence>
<feature type="transmembrane region" description="Helical" evidence="7">
    <location>
        <begin position="149"/>
        <end position="166"/>
    </location>
</feature>
<dbReference type="Proteomes" id="UP000062398">
    <property type="component" value="Chromosome"/>
</dbReference>
<dbReference type="Gene3D" id="1.20.1250.20">
    <property type="entry name" value="MFS general substrate transporter like domains"/>
    <property type="match status" value="1"/>
</dbReference>
<evidence type="ECO:0000313" key="14">
    <source>
        <dbReference type="Proteomes" id="UP000061362"/>
    </source>
</evidence>
<evidence type="ECO:0000256" key="1">
    <source>
        <dbReference type="ARBA" id="ARBA00004651"/>
    </source>
</evidence>
<evidence type="ECO:0000256" key="6">
    <source>
        <dbReference type="ARBA" id="ARBA00023136"/>
    </source>
</evidence>
<evidence type="ECO:0000256" key="3">
    <source>
        <dbReference type="ARBA" id="ARBA00022475"/>
    </source>
</evidence>
<dbReference type="PANTHER" id="PTHR43045:SF1">
    <property type="entry name" value="SHIKIMATE TRANSPORTER"/>
    <property type="match status" value="1"/>
</dbReference>
<dbReference type="EMBL" id="CP012174">
    <property type="protein sequence ID" value="AKV78801.1"/>
    <property type="molecule type" value="Genomic_DNA"/>
</dbReference>
<name>A0A0K1SP87_9CREN</name>
<dbReference type="GeneID" id="91755790"/>
<evidence type="ECO:0000313" key="17">
    <source>
        <dbReference type="Proteomes" id="UP000068832"/>
    </source>
</evidence>
<evidence type="ECO:0000313" key="13">
    <source>
        <dbReference type="Proteomes" id="UP000056255"/>
    </source>
</evidence>
<evidence type="ECO:0000256" key="4">
    <source>
        <dbReference type="ARBA" id="ARBA00022692"/>
    </source>
</evidence>
<dbReference type="Proteomes" id="UP000068832">
    <property type="component" value="Chromosome"/>
</dbReference>
<evidence type="ECO:0008006" key="18">
    <source>
        <dbReference type="Google" id="ProtNLM"/>
    </source>
</evidence>
<dbReference type="SUPFAM" id="SSF103473">
    <property type="entry name" value="MFS general substrate transporter"/>
    <property type="match status" value="1"/>
</dbReference>
<gene>
    <name evidence="8" type="ORF">MsedA_1310</name>
    <name evidence="9" type="ORF">MsedB_1312</name>
    <name evidence="10" type="ORF">MsedC_1310</name>
    <name evidence="11" type="ORF">MsedD_1311</name>
    <name evidence="12" type="ORF">MsedE_1315</name>
</gene>
<dbReference type="RefSeq" id="WP_048060084.1">
    <property type="nucleotide sequence ID" value="NZ_CP008822.1"/>
</dbReference>
<dbReference type="Proteomes" id="UP000061362">
    <property type="component" value="Chromosome"/>
</dbReference>
<reference evidence="12 13" key="2">
    <citation type="submission" date="2015-07" db="EMBL/GenBank/DDBJ databases">
        <title>Physiological, transcriptional responses and genome re-sequencing of acid resistant extremely thermoacidophilic Metallosphaera sedula SARC-M1.</title>
        <authorList>
            <person name="Ai C."/>
            <person name="McCarthy S."/>
            <person name="Eckrich V."/>
            <person name="Rudrappa D."/>
            <person name="Qiu G."/>
            <person name="Blum P."/>
        </authorList>
    </citation>
    <scope>NUCLEOTIDE SEQUENCE [LARGE SCALE GENOMIC DNA]</scope>
    <source>
        <strain evidence="12 13">SARC-M1</strain>
    </source>
</reference>
<reference evidence="14 15" key="1">
    <citation type="journal article" date="2015" name="Genome Announc.">
        <title>Complete Genome Sequences of Evolved Arsenate-Resistant Metallosphaera sedula Strains.</title>
        <authorList>
            <person name="Ai C."/>
            <person name="McCarthy S."/>
            <person name="Schackwitz W."/>
            <person name="Martin J."/>
            <person name="Lipzen A."/>
            <person name="Blum P."/>
        </authorList>
    </citation>
    <scope>NUCLEOTIDE SEQUENCE [LARGE SCALE GENOMIC DNA]</scope>
    <source>
        <strain evidence="10 15">ARS120-1</strain>
        <strain evidence="11 14">ARS120-2</strain>
        <strain evidence="8 17">ARS50-1</strain>
        <strain evidence="9 16">ARS50-2</strain>
    </source>
</reference>
<evidence type="ECO:0000313" key="12">
    <source>
        <dbReference type="EMBL" id="AKV83285.1"/>
    </source>
</evidence>
<dbReference type="PATRIC" id="fig|43687.5.peg.1411"/>
<organism evidence="9 16">
    <name type="scientific">Metallosphaera sedula</name>
    <dbReference type="NCBI Taxonomy" id="43687"/>
    <lineage>
        <taxon>Archaea</taxon>
        <taxon>Thermoproteota</taxon>
        <taxon>Thermoprotei</taxon>
        <taxon>Sulfolobales</taxon>
        <taxon>Sulfolobaceae</taxon>
        <taxon>Metallosphaera</taxon>
    </lineage>
</organism>
<evidence type="ECO:0000313" key="16">
    <source>
        <dbReference type="Proteomes" id="UP000062475"/>
    </source>
</evidence>
<dbReference type="InterPro" id="IPR036259">
    <property type="entry name" value="MFS_trans_sf"/>
</dbReference>
<evidence type="ECO:0000256" key="7">
    <source>
        <dbReference type="SAM" id="Phobius"/>
    </source>
</evidence>
<keyword evidence="4 7" id="KW-0812">Transmembrane</keyword>
<evidence type="ECO:0000256" key="2">
    <source>
        <dbReference type="ARBA" id="ARBA00022448"/>
    </source>
</evidence>
<evidence type="ECO:0000313" key="11">
    <source>
        <dbReference type="EMBL" id="AKV81046.1"/>
    </source>
</evidence>
<feature type="transmembrane region" description="Helical" evidence="7">
    <location>
        <begin position="7"/>
        <end position="27"/>
    </location>
</feature>
<dbReference type="AlphaFoldDB" id="A0A0K1SP87"/>